<dbReference type="Gene3D" id="3.40.50.1110">
    <property type="entry name" value="SGNH hydrolase"/>
    <property type="match status" value="1"/>
</dbReference>
<organism evidence="2 3">
    <name type="scientific">Staphylococcus caprae</name>
    <dbReference type="NCBI Taxonomy" id="29380"/>
    <lineage>
        <taxon>Bacteria</taxon>
        <taxon>Bacillati</taxon>
        <taxon>Bacillota</taxon>
        <taxon>Bacilli</taxon>
        <taxon>Bacillales</taxon>
        <taxon>Staphylococcaceae</taxon>
        <taxon>Staphylococcus</taxon>
    </lineage>
</organism>
<evidence type="ECO:0000313" key="2">
    <source>
        <dbReference type="EMBL" id="BBD93132.1"/>
    </source>
</evidence>
<gene>
    <name evidence="2" type="ORF">JMUB590_2077</name>
</gene>
<sequence>MENDNHVTITFKNIYDTLILHTYKNKETSMKKGKMILSEMTTLMKSLKNIFNIINGNKDYYNPKIDLKKDDDNLNGKKIIFLGSSITYGAASKGISFVEYLTTEYEVKGIKEAKSGTTLAGDKSDSYVNRLKKLNFVNTKIDAVVCQLSTNDGRFEYEIGQMSSSFEQEDFDINTTIGAIEYIIKYVQMKWRCPIIFYTCIRENDENYRDLVNQLHRLRTKWDIHIIDIFNNEEINKLAKSDREMMADDAHPTKKGYRYLYTPIIVRQLDEIL</sequence>
<reference evidence="2 3" key="1">
    <citation type="submission" date="2018-05" db="EMBL/GenBank/DDBJ databases">
        <title>Complete genome sequencing of three human clinical isolates of Staphylococcus caprae reveals virulence factors similar to those of S. epidermidis and S. capitis.</title>
        <authorList>
            <person name="Watanabe S."/>
            <person name="Cui L."/>
        </authorList>
    </citation>
    <scope>NUCLEOTIDE SEQUENCE [LARGE SCALE GENOMIC DNA]</scope>
    <source>
        <strain evidence="2 3">JMUB590</strain>
    </source>
</reference>
<protein>
    <submittedName>
        <fullName evidence="2">GDSL-like protein</fullName>
    </submittedName>
</protein>
<evidence type="ECO:0000259" key="1">
    <source>
        <dbReference type="Pfam" id="PF13472"/>
    </source>
</evidence>
<dbReference type="Pfam" id="PF13472">
    <property type="entry name" value="Lipase_GDSL_2"/>
    <property type="match status" value="1"/>
</dbReference>
<keyword evidence="3" id="KW-1185">Reference proteome</keyword>
<dbReference type="CDD" id="cd00229">
    <property type="entry name" value="SGNH_hydrolase"/>
    <property type="match status" value="1"/>
</dbReference>
<accession>A0ABM7FR08</accession>
<proteinExistence type="predicted"/>
<dbReference type="Proteomes" id="UP000274772">
    <property type="component" value="Chromosome"/>
</dbReference>
<feature type="domain" description="SGNH hydrolase-type esterase" evidence="1">
    <location>
        <begin position="81"/>
        <end position="258"/>
    </location>
</feature>
<dbReference type="EMBL" id="AP018586">
    <property type="protein sequence ID" value="BBD93132.1"/>
    <property type="molecule type" value="Genomic_DNA"/>
</dbReference>
<dbReference type="InterPro" id="IPR013830">
    <property type="entry name" value="SGNH_hydro"/>
</dbReference>
<name>A0ABM7FR08_9STAP</name>
<evidence type="ECO:0000313" key="3">
    <source>
        <dbReference type="Proteomes" id="UP000274772"/>
    </source>
</evidence>
<dbReference type="SUPFAM" id="SSF52266">
    <property type="entry name" value="SGNH hydrolase"/>
    <property type="match status" value="1"/>
</dbReference>
<dbReference type="InterPro" id="IPR036514">
    <property type="entry name" value="SGNH_hydro_sf"/>
</dbReference>